<organism evidence="2 3">
    <name type="scientific">[Brevibacterium] flavum</name>
    <dbReference type="NCBI Taxonomy" id="92706"/>
    <lineage>
        <taxon>Bacteria</taxon>
        <taxon>Bacillati</taxon>
        <taxon>Actinomycetota</taxon>
        <taxon>Actinomycetes</taxon>
        <taxon>Mycobacteriales</taxon>
        <taxon>Corynebacteriaceae</taxon>
        <taxon>Corynebacterium</taxon>
    </lineage>
</organism>
<dbReference type="AlphaFoldDB" id="A0A0F6SQH1"/>
<feature type="transmembrane region" description="Helical" evidence="1">
    <location>
        <begin position="45"/>
        <end position="63"/>
    </location>
</feature>
<dbReference type="EMBL" id="CP011309">
    <property type="protein sequence ID" value="AKF26199.1"/>
    <property type="molecule type" value="Genomic_DNA"/>
</dbReference>
<keyword evidence="1" id="KW-0812">Transmembrane</keyword>
<dbReference type="NCBIfam" id="TIGR03082">
    <property type="entry name" value="Gneg_AbrB_dup"/>
    <property type="match status" value="2"/>
</dbReference>
<dbReference type="GO" id="GO:0004497">
    <property type="term" value="F:monooxygenase activity"/>
    <property type="evidence" value="ECO:0007669"/>
    <property type="project" value="UniProtKB-KW"/>
</dbReference>
<dbReference type="InterPro" id="IPR017516">
    <property type="entry name" value="AbrB_dup"/>
</dbReference>
<feature type="transmembrane region" description="Helical" evidence="1">
    <location>
        <begin position="165"/>
        <end position="185"/>
    </location>
</feature>
<dbReference type="PANTHER" id="PTHR38457">
    <property type="entry name" value="REGULATOR ABRB-RELATED"/>
    <property type="match status" value="1"/>
</dbReference>
<evidence type="ECO:0000313" key="2">
    <source>
        <dbReference type="EMBL" id="AKF26199.1"/>
    </source>
</evidence>
<gene>
    <name evidence="2" type="ORF">YH66_00835</name>
</gene>
<dbReference type="GO" id="GO:0010468">
    <property type="term" value="P:regulation of gene expression"/>
    <property type="evidence" value="ECO:0007669"/>
    <property type="project" value="InterPro"/>
</dbReference>
<dbReference type="Pfam" id="PF05145">
    <property type="entry name" value="AbrB"/>
    <property type="match status" value="1"/>
</dbReference>
<sequence length="379" mass="40261">MSDKEPDPHEQIPEKPSRKVIALRWCIVAPLSLAVGWLFTMWGVPAAWILGAILVAGVCALTTGQDLPMAKGVHVFGRSIVAMLAALPLISASGSELIRFLIPGLVISFFTIAVGIVGGLLLARSRPEILPETGVLSMLAGGASVMPILARELGADFRYVALTQYLRLLVVSMTLPLVTHFFVPGGADLGSPPEKWLDVLSLGEFGTSISVLSLLVLFGIVLAGEPLGRLLRLPAPAVMGPLILTVLVSFVIPDDLSLQPPTVFKIIAFMAIGWMCGGALNMTALKVFSKQLPATFLFIFALLAVCAGAAGLLTWWLDISFFEAYLATSPGALETVLALSSEGSAGPVVVTIQIIRLLAILTIAGLIPTLLRRILRRDR</sequence>
<reference evidence="2 3" key="1">
    <citation type="submission" date="2015-04" db="EMBL/GenBank/DDBJ databases">
        <title>Complete Genome Sequence of Brevibacterium flavum ATCC 15168.</title>
        <authorList>
            <person name="Ahn J."/>
            <person name="Park G."/>
            <person name="Jeon W."/>
            <person name="Jang Y."/>
            <person name="Jang M."/>
            <person name="Lee H."/>
            <person name="Lee H."/>
        </authorList>
    </citation>
    <scope>NUCLEOTIDE SEQUENCE [LARGE SCALE GENOMIC DNA]</scope>
    <source>
        <strain evidence="2 3">ATCC 15168</strain>
    </source>
</reference>
<dbReference type="InterPro" id="IPR007820">
    <property type="entry name" value="AbrB_fam"/>
</dbReference>
<keyword evidence="1" id="KW-0472">Membrane</keyword>
<dbReference type="PANTHER" id="PTHR38457:SF1">
    <property type="entry name" value="REGULATOR ABRB-RELATED"/>
    <property type="match status" value="1"/>
</dbReference>
<feature type="transmembrane region" description="Helical" evidence="1">
    <location>
        <begin position="75"/>
        <end position="94"/>
    </location>
</feature>
<dbReference type="PIRSF" id="PIRSF038991">
    <property type="entry name" value="Protein_AbrB"/>
    <property type="match status" value="1"/>
</dbReference>
<evidence type="ECO:0000313" key="3">
    <source>
        <dbReference type="Proteomes" id="UP000034037"/>
    </source>
</evidence>
<dbReference type="Proteomes" id="UP000034037">
    <property type="component" value="Chromosome"/>
</dbReference>
<dbReference type="HOGENOM" id="CLU_050210_0_0_11"/>
<feature type="transmembrane region" description="Helical" evidence="1">
    <location>
        <begin position="21"/>
        <end position="39"/>
    </location>
</feature>
<feature type="transmembrane region" description="Helical" evidence="1">
    <location>
        <begin position="348"/>
        <end position="371"/>
    </location>
</feature>
<evidence type="ECO:0000256" key="1">
    <source>
        <dbReference type="SAM" id="Phobius"/>
    </source>
</evidence>
<feature type="transmembrane region" description="Helical" evidence="1">
    <location>
        <begin position="100"/>
        <end position="123"/>
    </location>
</feature>
<keyword evidence="2" id="KW-0560">Oxidoreductase</keyword>
<keyword evidence="1" id="KW-1133">Transmembrane helix</keyword>
<feature type="transmembrane region" description="Helical" evidence="1">
    <location>
        <begin position="296"/>
        <end position="317"/>
    </location>
</feature>
<name>A0A0F6SQH1_9CORY</name>
<feature type="transmembrane region" description="Helical" evidence="1">
    <location>
        <begin position="264"/>
        <end position="284"/>
    </location>
</feature>
<dbReference type="RefSeq" id="WP_003857179.1">
    <property type="nucleotide sequence ID" value="NZ_CP011309.1"/>
</dbReference>
<proteinExistence type="predicted"/>
<feature type="transmembrane region" description="Helical" evidence="1">
    <location>
        <begin position="230"/>
        <end position="252"/>
    </location>
</feature>
<protein>
    <submittedName>
        <fullName evidence="2">Ammonia monooxygenase</fullName>
    </submittedName>
</protein>
<dbReference type="PATRIC" id="fig|92706.3.peg.167"/>
<feature type="transmembrane region" description="Helical" evidence="1">
    <location>
        <begin position="205"/>
        <end position="223"/>
    </location>
</feature>
<accession>A0A0F6SQH1</accession>
<keyword evidence="2" id="KW-0503">Monooxygenase</keyword>
<dbReference type="GO" id="GO:0016020">
    <property type="term" value="C:membrane"/>
    <property type="evidence" value="ECO:0007669"/>
    <property type="project" value="InterPro"/>
</dbReference>
<keyword evidence="3" id="KW-1185">Reference proteome</keyword>